<dbReference type="Pfam" id="PF13030">
    <property type="entry name" value="DUF3891"/>
    <property type="match status" value="1"/>
</dbReference>
<comment type="caution">
    <text evidence="1">The sequence shown here is derived from an EMBL/GenBank/DDBJ whole genome shotgun (WGS) entry which is preliminary data.</text>
</comment>
<keyword evidence="1" id="KW-0614">Plasmid</keyword>
<name>A0A2K1FT98_9PROT</name>
<evidence type="ECO:0000313" key="1">
    <source>
        <dbReference type="EMBL" id="PNQ95762.1"/>
    </source>
</evidence>
<sequence>MRSTGTPASTETIPGSIRLHGKVAGLGLDHELEELIMLFRDVGKDVIAIPQPSHAWLSGQLLRAWGNGIFAPVIPYEEVCLGAELHDIGWLSWEAAPTLTPQTARPHSFQELGAAIHTSLWTEGVRRALAFGRYPALLVSLHADTIYGSLFNFAKAPPEDAALVRRFLDDQHRFQSACVEAMTDNPRYATILSPKAIERNRLLVAAVDRMSLQIGWGLTSEACIPNVPTIGEARTEIRLHSLSGDPAELVVDPWPFAADHVEVVCEGRLLRGRFTDERAMRQALDSAETVTIPTVLRHP</sequence>
<proteinExistence type="predicted"/>
<reference evidence="1 2" key="1">
    <citation type="submission" date="2018-01" db="EMBL/GenBank/DDBJ databases">
        <title>Whole genome sequence of Azospirillum brasilense REC3 isolated from strawberry roots.</title>
        <authorList>
            <person name="Fontana C.A."/>
            <person name="Salazar S.M."/>
            <person name="Bassi D."/>
            <person name="Puglisi E."/>
            <person name="Lovaisa N.C."/>
            <person name="Toffoli L.M."/>
            <person name="Pedraza R."/>
            <person name="Cocconcelli P.S."/>
        </authorList>
    </citation>
    <scope>NUCLEOTIDE SEQUENCE [LARGE SCALE GENOMIC DNA]</scope>
    <source>
        <strain evidence="1 2">REC3</strain>
        <plasmid evidence="1">p25unnamed</plasmid>
    </source>
</reference>
<gene>
    <name evidence="1" type="ORF">C1S70_27375</name>
</gene>
<geneLocation type="plasmid" evidence="1">
    <name>p25unnamed</name>
</geneLocation>
<dbReference type="AlphaFoldDB" id="A0A2K1FT98"/>
<accession>A0A2K1FT98</accession>
<evidence type="ECO:0000313" key="2">
    <source>
        <dbReference type="Proteomes" id="UP000236268"/>
    </source>
</evidence>
<dbReference type="EMBL" id="POWG01000042">
    <property type="protein sequence ID" value="PNQ95762.1"/>
    <property type="molecule type" value="Genomic_DNA"/>
</dbReference>
<organism evidence="1 2">
    <name type="scientific">Azospirillum argentinense</name>
    <dbReference type="NCBI Taxonomy" id="2970906"/>
    <lineage>
        <taxon>Bacteria</taxon>
        <taxon>Pseudomonadati</taxon>
        <taxon>Pseudomonadota</taxon>
        <taxon>Alphaproteobacteria</taxon>
        <taxon>Rhodospirillales</taxon>
        <taxon>Azospirillaceae</taxon>
        <taxon>Azospirillum</taxon>
    </lineage>
</organism>
<dbReference type="Proteomes" id="UP000236268">
    <property type="component" value="Unassembled WGS sequence"/>
</dbReference>
<dbReference type="InterPro" id="IPR024992">
    <property type="entry name" value="DUF3891"/>
</dbReference>
<protein>
    <submittedName>
        <fullName evidence="1">DUF3891 domain-containing protein</fullName>
    </submittedName>
</protein>